<dbReference type="PROSITE" id="PS50835">
    <property type="entry name" value="IG_LIKE"/>
    <property type="match status" value="1"/>
</dbReference>
<accession>A0A8T0BER3</accession>
<feature type="domain" description="Ig-like" evidence="2">
    <location>
        <begin position="44"/>
        <end position="130"/>
    </location>
</feature>
<sequence length="145" mass="16492">MRAETLILTGLLLLRFGRGELDPKIISFSRGVQLFVKGIYVEAPKLQILLPAGLWMETSDADIFTCIITGLHTTQIRVTWKINKTTVTERHTTADIFKEPDGTYTALGHFYPSPGHKLTTEEVYRCEVEQAGMIYYEEVWPSHCD</sequence>
<gene>
    <name evidence="3" type="ORF">HF521_022727</name>
</gene>
<comment type="caution">
    <text evidence="3">The sequence shown here is derived from an EMBL/GenBank/DDBJ whole genome shotgun (WGS) entry which is preliminary data.</text>
</comment>
<dbReference type="SUPFAM" id="SSF48726">
    <property type="entry name" value="Immunoglobulin"/>
    <property type="match status" value="1"/>
</dbReference>
<dbReference type="InterPro" id="IPR013783">
    <property type="entry name" value="Ig-like_fold"/>
</dbReference>
<evidence type="ECO:0000259" key="2">
    <source>
        <dbReference type="PROSITE" id="PS50835"/>
    </source>
</evidence>
<dbReference type="OrthoDB" id="8837635at2759"/>
<keyword evidence="4" id="KW-1185">Reference proteome</keyword>
<evidence type="ECO:0000313" key="3">
    <source>
        <dbReference type="EMBL" id="KAF7703720.1"/>
    </source>
</evidence>
<reference evidence="3" key="1">
    <citation type="submission" date="2020-08" db="EMBL/GenBank/DDBJ databases">
        <title>Chromosome-level assembly of Southern catfish (Silurus meridionalis) provides insights into visual adaptation to the nocturnal and benthic lifestyles.</title>
        <authorList>
            <person name="Zhang Y."/>
            <person name="Wang D."/>
            <person name="Peng Z."/>
        </authorList>
    </citation>
    <scope>NUCLEOTIDE SEQUENCE</scope>
    <source>
        <strain evidence="3">SWU-2019-XX</strain>
        <tissue evidence="3">Muscle</tissue>
    </source>
</reference>
<dbReference type="Proteomes" id="UP000606274">
    <property type="component" value="Unassembled WGS sequence"/>
</dbReference>
<name>A0A8T0BER3_SILME</name>
<proteinExistence type="predicted"/>
<dbReference type="InterPro" id="IPR003597">
    <property type="entry name" value="Ig_C1-set"/>
</dbReference>
<feature type="signal peptide" evidence="1">
    <location>
        <begin position="1"/>
        <end position="19"/>
    </location>
</feature>
<dbReference type="AlphaFoldDB" id="A0A8T0BER3"/>
<evidence type="ECO:0000313" key="4">
    <source>
        <dbReference type="Proteomes" id="UP000606274"/>
    </source>
</evidence>
<dbReference type="EMBL" id="JABFDY010000009">
    <property type="protein sequence ID" value="KAF7703720.1"/>
    <property type="molecule type" value="Genomic_DNA"/>
</dbReference>
<evidence type="ECO:0000256" key="1">
    <source>
        <dbReference type="SAM" id="SignalP"/>
    </source>
</evidence>
<dbReference type="Gene3D" id="2.60.40.10">
    <property type="entry name" value="Immunoglobulins"/>
    <property type="match status" value="1"/>
</dbReference>
<feature type="chain" id="PRO_5035740467" description="Ig-like domain-containing protein" evidence="1">
    <location>
        <begin position="20"/>
        <end position="145"/>
    </location>
</feature>
<protein>
    <recommendedName>
        <fullName evidence="2">Ig-like domain-containing protein</fullName>
    </recommendedName>
</protein>
<dbReference type="InterPro" id="IPR036179">
    <property type="entry name" value="Ig-like_dom_sf"/>
</dbReference>
<dbReference type="InterPro" id="IPR007110">
    <property type="entry name" value="Ig-like_dom"/>
</dbReference>
<organism evidence="3 4">
    <name type="scientific">Silurus meridionalis</name>
    <name type="common">Southern catfish</name>
    <name type="synonym">Silurus soldatovi meridionalis</name>
    <dbReference type="NCBI Taxonomy" id="175797"/>
    <lineage>
        <taxon>Eukaryota</taxon>
        <taxon>Metazoa</taxon>
        <taxon>Chordata</taxon>
        <taxon>Craniata</taxon>
        <taxon>Vertebrata</taxon>
        <taxon>Euteleostomi</taxon>
        <taxon>Actinopterygii</taxon>
        <taxon>Neopterygii</taxon>
        <taxon>Teleostei</taxon>
        <taxon>Ostariophysi</taxon>
        <taxon>Siluriformes</taxon>
        <taxon>Siluridae</taxon>
        <taxon>Silurus</taxon>
    </lineage>
</organism>
<keyword evidence="1" id="KW-0732">Signal</keyword>
<dbReference type="Pfam" id="PF07654">
    <property type="entry name" value="C1-set"/>
    <property type="match status" value="1"/>
</dbReference>